<dbReference type="GO" id="GO:0012505">
    <property type="term" value="C:endomembrane system"/>
    <property type="evidence" value="ECO:0007669"/>
    <property type="project" value="UniProtKB-SubCell"/>
</dbReference>
<evidence type="ECO:0000256" key="3">
    <source>
        <dbReference type="ARBA" id="ARBA00022989"/>
    </source>
</evidence>
<feature type="transmembrane region" description="Helical" evidence="6">
    <location>
        <begin position="56"/>
        <end position="77"/>
    </location>
</feature>
<dbReference type="PANTHER" id="PTHR21324">
    <property type="entry name" value="FASTING-INDUCIBLE INTEGRAL MEMBRANE PROTEIN TM6P1-RELATED"/>
    <property type="match status" value="1"/>
</dbReference>
<feature type="region of interest" description="Disordered" evidence="5">
    <location>
        <begin position="260"/>
        <end position="280"/>
    </location>
</feature>
<dbReference type="InterPro" id="IPR050911">
    <property type="entry name" value="DRAM/TMEM150_Autophagy_Mod"/>
</dbReference>
<feature type="transmembrane region" description="Helical" evidence="6">
    <location>
        <begin position="161"/>
        <end position="190"/>
    </location>
</feature>
<dbReference type="AlphaFoldDB" id="A0A6J3M800"/>
<reference evidence="9" key="3">
    <citation type="submission" date="2025-08" db="UniProtKB">
        <authorList>
            <consortium name="RefSeq"/>
        </authorList>
    </citation>
    <scope>IDENTIFICATION</scope>
    <source>
        <strain evidence="9">CBS 342.82</strain>
    </source>
</reference>
<evidence type="ECO:0000259" key="7">
    <source>
        <dbReference type="Pfam" id="PF10277"/>
    </source>
</evidence>
<gene>
    <name evidence="9" type="ORF">K489DRAFT_378522</name>
</gene>
<feature type="domain" description="CWH43-like N-terminal" evidence="7">
    <location>
        <begin position="6"/>
        <end position="220"/>
    </location>
</feature>
<dbReference type="GeneID" id="54362228"/>
<dbReference type="RefSeq" id="XP_033461156.1">
    <property type="nucleotide sequence ID" value="XM_033604428.1"/>
</dbReference>
<evidence type="ECO:0000256" key="1">
    <source>
        <dbReference type="ARBA" id="ARBA00004127"/>
    </source>
</evidence>
<sequence length="280" mass="31349">MFGFSYWFIPLFAGCVWLGTLLAMLGRWLVLGSPQYPWMGDGSDIAYISSIGATNWGYPLFIAGSATAISSFVLAFISERWLRHKGRLAQNYSAAEKILSICAIIAAIIGAAGLILLTIFDTARHHSVHYAMLVVFIAGFWVSAIFVCAEYQRLGVKYREYSILAASFWIKLFFILIELFLVIAFGVLSYFKKYNAAAPIEWVISLIFIFYMWSYIIDFLPATRTRNREDRFPPVKKSHDEMAEDTERGGNLFGGPVYSSGGHAATNGHNNEPPSAARNF</sequence>
<feature type="transmembrane region" description="Helical" evidence="6">
    <location>
        <begin position="98"/>
        <end position="120"/>
    </location>
</feature>
<evidence type="ECO:0000313" key="9">
    <source>
        <dbReference type="RefSeq" id="XP_033461156.1"/>
    </source>
</evidence>
<keyword evidence="3 6" id="KW-1133">Transmembrane helix</keyword>
<dbReference type="GO" id="GO:0005886">
    <property type="term" value="C:plasma membrane"/>
    <property type="evidence" value="ECO:0007669"/>
    <property type="project" value="TreeGrafter"/>
</dbReference>
<reference evidence="9" key="1">
    <citation type="submission" date="2020-01" db="EMBL/GenBank/DDBJ databases">
        <authorList>
            <consortium name="DOE Joint Genome Institute"/>
            <person name="Haridas S."/>
            <person name="Albert R."/>
            <person name="Binder M."/>
            <person name="Bloem J."/>
            <person name="Labutti K."/>
            <person name="Salamov A."/>
            <person name="Andreopoulos B."/>
            <person name="Baker S.E."/>
            <person name="Barry K."/>
            <person name="Bills G."/>
            <person name="Bluhm B.H."/>
            <person name="Cannon C."/>
            <person name="Castanera R."/>
            <person name="Culley D.E."/>
            <person name="Daum C."/>
            <person name="Ezra D."/>
            <person name="Gonzalez J.B."/>
            <person name="Henrissat B."/>
            <person name="Kuo A."/>
            <person name="Liang C."/>
            <person name="Lipzen A."/>
            <person name="Lutzoni F."/>
            <person name="Magnuson J."/>
            <person name="Mondo S."/>
            <person name="Nolan M."/>
            <person name="Ohm R."/>
            <person name="Pangilinan J."/>
            <person name="Park H.-J."/>
            <person name="Ramirez L."/>
            <person name="Alfaro M."/>
            <person name="Sun H."/>
            <person name="Tritt A."/>
            <person name="Yoshinaga Y."/>
            <person name="Zwiers L.-H."/>
            <person name="Turgeon B.G."/>
            <person name="Goodwin S.B."/>
            <person name="Spatafora J.W."/>
            <person name="Crous P.W."/>
            <person name="Grigoriev I.V."/>
        </authorList>
    </citation>
    <scope>NUCLEOTIDE SEQUENCE</scope>
    <source>
        <strain evidence="9">CBS 342.82</strain>
    </source>
</reference>
<evidence type="ECO:0000256" key="2">
    <source>
        <dbReference type="ARBA" id="ARBA00022692"/>
    </source>
</evidence>
<comment type="subcellular location">
    <subcellularLocation>
        <location evidence="1">Endomembrane system</location>
        <topology evidence="1">Multi-pass membrane protein</topology>
    </subcellularLocation>
</comment>
<dbReference type="Proteomes" id="UP000504637">
    <property type="component" value="Unplaced"/>
</dbReference>
<organism evidence="9">
    <name type="scientific">Dissoconium aciculare CBS 342.82</name>
    <dbReference type="NCBI Taxonomy" id="1314786"/>
    <lineage>
        <taxon>Eukaryota</taxon>
        <taxon>Fungi</taxon>
        <taxon>Dikarya</taxon>
        <taxon>Ascomycota</taxon>
        <taxon>Pezizomycotina</taxon>
        <taxon>Dothideomycetes</taxon>
        <taxon>Dothideomycetidae</taxon>
        <taxon>Mycosphaerellales</taxon>
        <taxon>Dissoconiaceae</taxon>
        <taxon>Dissoconium</taxon>
    </lineage>
</organism>
<dbReference type="PANTHER" id="PTHR21324:SF2">
    <property type="entry name" value="EG:22E5.9 PROTEIN"/>
    <property type="match status" value="1"/>
</dbReference>
<evidence type="ECO:0000313" key="8">
    <source>
        <dbReference type="Proteomes" id="UP000504637"/>
    </source>
</evidence>
<protein>
    <submittedName>
        <fullName evidence="9">SFK1-like membrane protein</fullName>
    </submittedName>
</protein>
<keyword evidence="2 6" id="KW-0812">Transmembrane</keyword>
<reference evidence="9" key="2">
    <citation type="submission" date="2020-04" db="EMBL/GenBank/DDBJ databases">
        <authorList>
            <consortium name="NCBI Genome Project"/>
        </authorList>
    </citation>
    <scope>NUCLEOTIDE SEQUENCE</scope>
    <source>
        <strain evidence="9">CBS 342.82</strain>
    </source>
</reference>
<keyword evidence="8" id="KW-1185">Reference proteome</keyword>
<proteinExistence type="predicted"/>
<accession>A0A6J3M800</accession>
<evidence type="ECO:0000256" key="4">
    <source>
        <dbReference type="ARBA" id="ARBA00023136"/>
    </source>
</evidence>
<dbReference type="OrthoDB" id="10032492at2759"/>
<evidence type="ECO:0000256" key="6">
    <source>
        <dbReference type="SAM" id="Phobius"/>
    </source>
</evidence>
<name>A0A6J3M800_9PEZI</name>
<evidence type="ECO:0000256" key="5">
    <source>
        <dbReference type="SAM" id="MobiDB-lite"/>
    </source>
</evidence>
<feature type="transmembrane region" description="Helical" evidence="6">
    <location>
        <begin position="126"/>
        <end position="149"/>
    </location>
</feature>
<dbReference type="Pfam" id="PF10277">
    <property type="entry name" value="Frag1"/>
    <property type="match status" value="1"/>
</dbReference>
<feature type="transmembrane region" description="Helical" evidence="6">
    <location>
        <begin position="202"/>
        <end position="221"/>
    </location>
</feature>
<dbReference type="InterPro" id="IPR019402">
    <property type="entry name" value="CWH43_N"/>
</dbReference>
<keyword evidence="4 6" id="KW-0472">Membrane</keyword>